<comment type="caution">
    <text evidence="1">The sequence shown here is derived from an EMBL/GenBank/DDBJ whole genome shotgun (WGS) entry which is preliminary data.</text>
</comment>
<organism evidence="1 2">
    <name type="scientific">Coraliomargarita sinensis</name>
    <dbReference type="NCBI Taxonomy" id="2174842"/>
    <lineage>
        <taxon>Bacteria</taxon>
        <taxon>Pseudomonadati</taxon>
        <taxon>Verrucomicrobiota</taxon>
        <taxon>Opitutia</taxon>
        <taxon>Puniceicoccales</taxon>
        <taxon>Coraliomargaritaceae</taxon>
        <taxon>Coraliomargarita</taxon>
    </lineage>
</organism>
<sequence length="134" mass="15202">MDEYTELTGIIVGAAMEVHSHWGPGLIESIYEKSLAHELKLRGIEVRRQVKLQLKYKDLELDEDFTLDLIADGKVIVELKVVKELAAIHQAQLITYMKRTDCKVGLLINFNVVILKRVFGVSRFPSKQLPSSPL</sequence>
<dbReference type="Proteomes" id="UP000247099">
    <property type="component" value="Unassembled WGS sequence"/>
</dbReference>
<evidence type="ECO:0000313" key="2">
    <source>
        <dbReference type="Proteomes" id="UP000247099"/>
    </source>
</evidence>
<dbReference type="NCBIfam" id="TIGR04256">
    <property type="entry name" value="GxxExxY"/>
    <property type="match status" value="1"/>
</dbReference>
<dbReference type="RefSeq" id="WP_110129585.1">
    <property type="nucleotide sequence ID" value="NZ_QHJQ01000001.1"/>
</dbReference>
<protein>
    <submittedName>
        <fullName evidence="1">GxxExxY protein</fullName>
    </submittedName>
</protein>
<dbReference type="Pfam" id="PF13366">
    <property type="entry name" value="PDDEXK_3"/>
    <property type="match status" value="1"/>
</dbReference>
<evidence type="ECO:0000313" key="1">
    <source>
        <dbReference type="EMBL" id="PXA05506.1"/>
    </source>
</evidence>
<keyword evidence="2" id="KW-1185">Reference proteome</keyword>
<dbReference type="EMBL" id="QHJQ01000001">
    <property type="protein sequence ID" value="PXA05506.1"/>
    <property type="molecule type" value="Genomic_DNA"/>
</dbReference>
<dbReference type="InParanoid" id="A0A317ZIV1"/>
<dbReference type="AlphaFoldDB" id="A0A317ZIV1"/>
<name>A0A317ZIV1_9BACT</name>
<accession>A0A317ZIV1</accession>
<proteinExistence type="predicted"/>
<dbReference type="InterPro" id="IPR026350">
    <property type="entry name" value="GxxExxY"/>
</dbReference>
<reference evidence="1 2" key="1">
    <citation type="submission" date="2018-05" db="EMBL/GenBank/DDBJ databases">
        <title>Coraliomargarita sinensis sp. nov., isolated from a marine solar saltern.</title>
        <authorList>
            <person name="Zhou L.Y."/>
        </authorList>
    </citation>
    <scope>NUCLEOTIDE SEQUENCE [LARGE SCALE GENOMIC DNA]</scope>
    <source>
        <strain evidence="1 2">WN38</strain>
    </source>
</reference>
<dbReference type="OrthoDB" id="9806869at2"/>
<gene>
    <name evidence="1" type="ORF">DDZ13_01145</name>
</gene>